<reference evidence="4 5" key="1">
    <citation type="journal article" date="2015" name="Genome Biol. Evol.">
        <title>Comparative Genomics of a Bacterivorous Green Alga Reveals Evolutionary Causalities and Consequences of Phago-Mixotrophic Mode of Nutrition.</title>
        <authorList>
            <person name="Burns J.A."/>
            <person name="Paasch A."/>
            <person name="Narechania A."/>
            <person name="Kim E."/>
        </authorList>
    </citation>
    <scope>NUCLEOTIDE SEQUENCE [LARGE SCALE GENOMIC DNA]</scope>
    <source>
        <strain evidence="4 5">PLY_AMNH</strain>
    </source>
</reference>
<dbReference type="Pfam" id="PF00400">
    <property type="entry name" value="WD40"/>
    <property type="match status" value="7"/>
</dbReference>
<keyword evidence="5" id="KW-1185">Reference proteome</keyword>
<dbReference type="InterPro" id="IPR036322">
    <property type="entry name" value="WD40_repeat_dom_sf"/>
</dbReference>
<evidence type="ECO:0000256" key="2">
    <source>
        <dbReference type="ARBA" id="ARBA00022737"/>
    </source>
</evidence>
<dbReference type="PROSITE" id="PS50294">
    <property type="entry name" value="WD_REPEATS_REGION"/>
    <property type="match status" value="6"/>
</dbReference>
<organism evidence="4 5">
    <name type="scientific">Cymbomonas tetramitiformis</name>
    <dbReference type="NCBI Taxonomy" id="36881"/>
    <lineage>
        <taxon>Eukaryota</taxon>
        <taxon>Viridiplantae</taxon>
        <taxon>Chlorophyta</taxon>
        <taxon>Pyramimonadophyceae</taxon>
        <taxon>Pyramimonadales</taxon>
        <taxon>Pyramimonadaceae</taxon>
        <taxon>Cymbomonas</taxon>
    </lineage>
</organism>
<dbReference type="PANTHER" id="PTHR19879">
    <property type="entry name" value="TRANSCRIPTION INITIATION FACTOR TFIID"/>
    <property type="match status" value="1"/>
</dbReference>
<dbReference type="InterPro" id="IPR001680">
    <property type="entry name" value="WD40_rpt"/>
</dbReference>
<accession>A0AAE0FD47</accession>
<feature type="repeat" description="WD" evidence="3">
    <location>
        <begin position="293"/>
        <end position="334"/>
    </location>
</feature>
<dbReference type="InterPro" id="IPR020472">
    <property type="entry name" value="WD40_PAC1"/>
</dbReference>
<dbReference type="PANTHER" id="PTHR19879:SF9">
    <property type="entry name" value="TRANSCRIPTION INITIATION FACTOR TFIID SUBUNIT 5"/>
    <property type="match status" value="1"/>
</dbReference>
<dbReference type="CDD" id="cd00200">
    <property type="entry name" value="WD40"/>
    <property type="match status" value="1"/>
</dbReference>
<evidence type="ECO:0000313" key="5">
    <source>
        <dbReference type="Proteomes" id="UP001190700"/>
    </source>
</evidence>
<gene>
    <name evidence="4" type="ORF">CYMTET_33382</name>
</gene>
<keyword evidence="1 3" id="KW-0853">WD repeat</keyword>
<keyword evidence="2" id="KW-0677">Repeat</keyword>
<dbReference type="AlphaFoldDB" id="A0AAE0FD47"/>
<comment type="caution">
    <text evidence="4">The sequence shown here is derived from an EMBL/GenBank/DDBJ whole genome shotgun (WGS) entry which is preliminary data.</text>
</comment>
<feature type="repeat" description="WD" evidence="3">
    <location>
        <begin position="491"/>
        <end position="525"/>
    </location>
</feature>
<evidence type="ECO:0000313" key="4">
    <source>
        <dbReference type="EMBL" id="KAK3257531.1"/>
    </source>
</evidence>
<dbReference type="Gene3D" id="2.130.10.10">
    <property type="entry name" value="YVTN repeat-like/Quinoprotein amine dehydrogenase"/>
    <property type="match status" value="3"/>
</dbReference>
<proteinExistence type="predicted"/>
<feature type="repeat" description="WD" evidence="3">
    <location>
        <begin position="573"/>
        <end position="606"/>
    </location>
</feature>
<dbReference type="InterPro" id="IPR015943">
    <property type="entry name" value="WD40/YVTN_repeat-like_dom_sf"/>
</dbReference>
<evidence type="ECO:0000256" key="1">
    <source>
        <dbReference type="ARBA" id="ARBA00022574"/>
    </source>
</evidence>
<feature type="repeat" description="WD" evidence="3">
    <location>
        <begin position="423"/>
        <end position="454"/>
    </location>
</feature>
<dbReference type="InterPro" id="IPR019775">
    <property type="entry name" value="WD40_repeat_CS"/>
</dbReference>
<evidence type="ECO:0000256" key="3">
    <source>
        <dbReference type="PROSITE-ProRule" id="PRU00221"/>
    </source>
</evidence>
<feature type="repeat" description="WD" evidence="3">
    <location>
        <begin position="338"/>
        <end position="379"/>
    </location>
</feature>
<dbReference type="SUPFAM" id="SSF50978">
    <property type="entry name" value="WD40 repeat-like"/>
    <property type="match status" value="1"/>
</dbReference>
<dbReference type="SMART" id="SM00320">
    <property type="entry name" value="WD40"/>
    <property type="match status" value="7"/>
</dbReference>
<protein>
    <submittedName>
        <fullName evidence="4">Uncharacterized protein</fullName>
    </submittedName>
</protein>
<dbReference type="PRINTS" id="PR00320">
    <property type="entry name" value="GPROTEINBRPT"/>
</dbReference>
<dbReference type="EMBL" id="LGRX02020404">
    <property type="protein sequence ID" value="KAK3257531.1"/>
    <property type="molecule type" value="Genomic_DNA"/>
</dbReference>
<dbReference type="PROSITE" id="PS00678">
    <property type="entry name" value="WD_REPEATS_1"/>
    <property type="match status" value="1"/>
</dbReference>
<feature type="repeat" description="WD" evidence="3">
    <location>
        <begin position="381"/>
        <end position="422"/>
    </location>
</feature>
<dbReference type="Proteomes" id="UP001190700">
    <property type="component" value="Unassembled WGS sequence"/>
</dbReference>
<sequence length="616" mass="66162">MKEMISRRQILATSCDKLHTGTAVVTTICGGLSGAGALACGATLGVGCIFSTAAAAGCGGAFPISAIIADEVCGGDDWNAAFDAALAELMKAVQELGTRLTNIEHKINLLSLQTLYGDYIVKVRNARNTFNELNMEPNHPSFVKTDFESERFVQTVMDYPDAQQSVDRIMDMVKGGTLLDPRSLYALDPKQHCNEDVKSYLNSLIFDGTLMYFIAKSMKGTAPIERDVETLTQNLMLATSAKCIMLHHFIDLTGSTGSNGRAAHNYVLIFAYVFACVLVAGDVNPLVLRNLTSEGHTKLVTSVAFSPDSNILATGSDDYTAKLWNVSEGTMLHTLQGGGGYDGAVWSVAFSPDGSILATGKDDFGVRLWRVSDGIMIKRWDYKHTNMVRSVAFSPDGTTLATGSDDSTAKLWRVSDGAVLMTMEGHTNAVLSVAFSPDGTTIATASMDGTAKLWMVCGSAIKCREEVVIRAAALRTITHDYYPVAQRYPWVLSVAFSPDGTTLATGADDFTAKLWRVSDGAMLWTLEGHTDAVATVVFSPDGTTLATGSSDLKVKLWKVSDGTELRTLAPAAYTENGSNTYRVSFSPDGRFLATSSNGNMAKIWRVVEGTPPSITF</sequence>
<name>A0AAE0FD47_9CHLO</name>
<feature type="repeat" description="WD" evidence="3">
    <location>
        <begin position="526"/>
        <end position="567"/>
    </location>
</feature>
<dbReference type="PROSITE" id="PS50082">
    <property type="entry name" value="WD_REPEATS_2"/>
    <property type="match status" value="7"/>
</dbReference>